<feature type="compositionally biased region" description="Low complexity" evidence="1">
    <location>
        <begin position="227"/>
        <end position="242"/>
    </location>
</feature>
<feature type="compositionally biased region" description="Basic and acidic residues" evidence="1">
    <location>
        <begin position="323"/>
        <end position="340"/>
    </location>
</feature>
<feature type="compositionally biased region" description="Low complexity" evidence="1">
    <location>
        <begin position="277"/>
        <end position="299"/>
    </location>
</feature>
<keyword evidence="3" id="KW-1185">Reference proteome</keyword>
<organism evidence="2 3">
    <name type="scientific">Dendrothele bispora (strain CBS 962.96)</name>
    <dbReference type="NCBI Taxonomy" id="1314807"/>
    <lineage>
        <taxon>Eukaryota</taxon>
        <taxon>Fungi</taxon>
        <taxon>Dikarya</taxon>
        <taxon>Basidiomycota</taxon>
        <taxon>Agaricomycotina</taxon>
        <taxon>Agaricomycetes</taxon>
        <taxon>Agaricomycetidae</taxon>
        <taxon>Agaricales</taxon>
        <taxon>Agaricales incertae sedis</taxon>
        <taxon>Dendrothele</taxon>
    </lineage>
</organism>
<gene>
    <name evidence="2" type="ORF">K435DRAFT_239748</name>
</gene>
<dbReference type="EMBL" id="ML179062">
    <property type="protein sequence ID" value="THV03850.1"/>
    <property type="molecule type" value="Genomic_DNA"/>
</dbReference>
<proteinExistence type="predicted"/>
<accession>A0A4S8MLT0</accession>
<protein>
    <submittedName>
        <fullName evidence="2">Uncharacterized protein</fullName>
    </submittedName>
</protein>
<feature type="compositionally biased region" description="Polar residues" evidence="1">
    <location>
        <begin position="245"/>
        <end position="256"/>
    </location>
</feature>
<dbReference type="AlphaFoldDB" id="A0A4S8MLT0"/>
<feature type="compositionally biased region" description="Polar residues" evidence="1">
    <location>
        <begin position="51"/>
        <end position="62"/>
    </location>
</feature>
<feature type="compositionally biased region" description="Basic and acidic residues" evidence="1">
    <location>
        <begin position="199"/>
        <end position="211"/>
    </location>
</feature>
<feature type="region of interest" description="Disordered" evidence="1">
    <location>
        <begin position="355"/>
        <end position="395"/>
    </location>
</feature>
<feature type="compositionally biased region" description="Low complexity" evidence="1">
    <location>
        <begin position="112"/>
        <end position="132"/>
    </location>
</feature>
<evidence type="ECO:0000313" key="2">
    <source>
        <dbReference type="EMBL" id="THV03850.1"/>
    </source>
</evidence>
<feature type="compositionally biased region" description="Low complexity" evidence="1">
    <location>
        <begin position="257"/>
        <end position="269"/>
    </location>
</feature>
<sequence length="395" mass="42958">MMESAFVGEPSSRPRHDRAKSHDLHDAILDPSIPPPEPESDNLDDGYAASIDSSNRWSNQGSLHAPTEFELLSPSGEVTRVYLPSTPTYPPFHLPIRQNRQQSFPGYHGDTSDTPSLMSSTSRSSYSSLHTSPISPGVTTPVDYPESVPLPAIRERQFESHELENNWPVRSPVAISTQRPHDPWPKQKSMIDFGSDDTTTLKDSRIGEPKPTRPLLPPLVVDDNKPSSIVPISSESETSPVTFASPRQLSASPTPFSASRSPPVLSSPVTSPPPMSASPLPASPSLLPSSTQKEQSSSSFTRFLKKKSTEAPASDSKSIKSAKSQDKLDAKAVKAQEKKWKKEVAKARTENLAAQLKESARKREQAAADATSTRSSERKKKGDDAAMWGGMVGML</sequence>
<feature type="region of interest" description="Disordered" evidence="1">
    <location>
        <begin position="88"/>
        <end position="146"/>
    </location>
</feature>
<feature type="region of interest" description="Disordered" evidence="1">
    <location>
        <begin position="169"/>
        <end position="340"/>
    </location>
</feature>
<name>A0A4S8MLT0_DENBC</name>
<evidence type="ECO:0000313" key="3">
    <source>
        <dbReference type="Proteomes" id="UP000297245"/>
    </source>
</evidence>
<dbReference type="Proteomes" id="UP000297245">
    <property type="component" value="Unassembled WGS sequence"/>
</dbReference>
<evidence type="ECO:0000256" key="1">
    <source>
        <dbReference type="SAM" id="MobiDB-lite"/>
    </source>
</evidence>
<reference evidence="2 3" key="1">
    <citation type="journal article" date="2019" name="Nat. Ecol. Evol.">
        <title>Megaphylogeny resolves global patterns of mushroom evolution.</title>
        <authorList>
            <person name="Varga T."/>
            <person name="Krizsan K."/>
            <person name="Foldi C."/>
            <person name="Dima B."/>
            <person name="Sanchez-Garcia M."/>
            <person name="Sanchez-Ramirez S."/>
            <person name="Szollosi G.J."/>
            <person name="Szarkandi J.G."/>
            <person name="Papp V."/>
            <person name="Albert L."/>
            <person name="Andreopoulos W."/>
            <person name="Angelini C."/>
            <person name="Antonin V."/>
            <person name="Barry K.W."/>
            <person name="Bougher N.L."/>
            <person name="Buchanan P."/>
            <person name="Buyck B."/>
            <person name="Bense V."/>
            <person name="Catcheside P."/>
            <person name="Chovatia M."/>
            <person name="Cooper J."/>
            <person name="Damon W."/>
            <person name="Desjardin D."/>
            <person name="Finy P."/>
            <person name="Geml J."/>
            <person name="Haridas S."/>
            <person name="Hughes K."/>
            <person name="Justo A."/>
            <person name="Karasinski D."/>
            <person name="Kautmanova I."/>
            <person name="Kiss B."/>
            <person name="Kocsube S."/>
            <person name="Kotiranta H."/>
            <person name="LaButti K.M."/>
            <person name="Lechner B.E."/>
            <person name="Liimatainen K."/>
            <person name="Lipzen A."/>
            <person name="Lukacs Z."/>
            <person name="Mihaltcheva S."/>
            <person name="Morgado L.N."/>
            <person name="Niskanen T."/>
            <person name="Noordeloos M.E."/>
            <person name="Ohm R.A."/>
            <person name="Ortiz-Santana B."/>
            <person name="Ovrebo C."/>
            <person name="Racz N."/>
            <person name="Riley R."/>
            <person name="Savchenko A."/>
            <person name="Shiryaev A."/>
            <person name="Soop K."/>
            <person name="Spirin V."/>
            <person name="Szebenyi C."/>
            <person name="Tomsovsky M."/>
            <person name="Tulloss R.E."/>
            <person name="Uehling J."/>
            <person name="Grigoriev I.V."/>
            <person name="Vagvolgyi C."/>
            <person name="Papp T."/>
            <person name="Martin F.M."/>
            <person name="Miettinen O."/>
            <person name="Hibbett D.S."/>
            <person name="Nagy L.G."/>
        </authorList>
    </citation>
    <scope>NUCLEOTIDE SEQUENCE [LARGE SCALE GENOMIC DNA]</scope>
    <source>
        <strain evidence="2 3">CBS 962.96</strain>
    </source>
</reference>
<feature type="compositionally biased region" description="Low complexity" evidence="1">
    <location>
        <begin position="313"/>
        <end position="322"/>
    </location>
</feature>
<feature type="region of interest" description="Disordered" evidence="1">
    <location>
        <begin position="1"/>
        <end position="62"/>
    </location>
</feature>